<evidence type="ECO:0000256" key="3">
    <source>
        <dbReference type="ARBA" id="ARBA00022692"/>
    </source>
</evidence>
<dbReference type="PANTHER" id="PTHR30093">
    <property type="entry name" value="GENERAL SECRETION PATHWAY PROTEIN G"/>
    <property type="match status" value="1"/>
</dbReference>
<keyword evidence="3 6" id="KW-0812">Transmembrane</keyword>
<dbReference type="GO" id="GO:0015628">
    <property type="term" value="P:protein secretion by the type II secretion system"/>
    <property type="evidence" value="ECO:0007669"/>
    <property type="project" value="InterPro"/>
</dbReference>
<evidence type="ECO:0000256" key="1">
    <source>
        <dbReference type="ARBA" id="ARBA00004167"/>
    </source>
</evidence>
<evidence type="ECO:0000313" key="8">
    <source>
        <dbReference type="Proteomes" id="UP000177528"/>
    </source>
</evidence>
<evidence type="ECO:0000256" key="2">
    <source>
        <dbReference type="ARBA" id="ARBA00022481"/>
    </source>
</evidence>
<sequence length="151" mass="15292">MNKTNKGFTLIELLVVIAIIGILASLVLVALGNARNKASDARVKSNISQLRTLAEQIYDNAGSSYATVADCFGTATPLTGPCEGSHTSVDALQTDLTAANGVADPGLAAVDSATGYCVSAQLKSDTASYFCADSTGVAKVTAAACTLVTCP</sequence>
<evidence type="ECO:0000256" key="5">
    <source>
        <dbReference type="ARBA" id="ARBA00023136"/>
    </source>
</evidence>
<comment type="subcellular location">
    <subcellularLocation>
        <location evidence="1">Membrane</location>
        <topology evidence="1">Single-pass membrane protein</topology>
    </subcellularLocation>
</comment>
<proteinExistence type="predicted"/>
<dbReference type="Gene3D" id="3.30.700.10">
    <property type="entry name" value="Glycoprotein, Type 4 Pilin"/>
    <property type="match status" value="1"/>
</dbReference>
<dbReference type="PROSITE" id="PS00409">
    <property type="entry name" value="PROKAR_NTER_METHYL"/>
    <property type="match status" value="1"/>
</dbReference>
<feature type="transmembrane region" description="Helical" evidence="6">
    <location>
        <begin position="13"/>
        <end position="34"/>
    </location>
</feature>
<name>A0A1G1X412_9BACT</name>
<dbReference type="SUPFAM" id="SSF54523">
    <property type="entry name" value="Pili subunits"/>
    <property type="match status" value="1"/>
</dbReference>
<evidence type="ECO:0000313" key="7">
    <source>
        <dbReference type="EMBL" id="OGY34714.1"/>
    </source>
</evidence>
<reference evidence="7 8" key="1">
    <citation type="journal article" date="2016" name="Nat. Commun.">
        <title>Thousands of microbial genomes shed light on interconnected biogeochemical processes in an aquifer system.</title>
        <authorList>
            <person name="Anantharaman K."/>
            <person name="Brown C.T."/>
            <person name="Hug L.A."/>
            <person name="Sharon I."/>
            <person name="Castelle C.J."/>
            <person name="Probst A.J."/>
            <person name="Thomas B.C."/>
            <person name="Singh A."/>
            <person name="Wilkins M.J."/>
            <person name="Karaoz U."/>
            <person name="Brodie E.L."/>
            <person name="Williams K.H."/>
            <person name="Hubbard S.S."/>
            <person name="Banfield J.F."/>
        </authorList>
    </citation>
    <scope>NUCLEOTIDE SEQUENCE [LARGE SCALE GENOMIC DNA]</scope>
</reference>
<dbReference type="InterPro" id="IPR045584">
    <property type="entry name" value="Pilin-like"/>
</dbReference>
<dbReference type="Pfam" id="PF07963">
    <property type="entry name" value="N_methyl"/>
    <property type="match status" value="1"/>
</dbReference>
<comment type="caution">
    <text evidence="7">The sequence shown here is derived from an EMBL/GenBank/DDBJ whole genome shotgun (WGS) entry which is preliminary data.</text>
</comment>
<dbReference type="Proteomes" id="UP000177528">
    <property type="component" value="Unassembled WGS sequence"/>
</dbReference>
<organism evidence="7 8">
    <name type="scientific">Candidatus Andersenbacteria bacterium RIFCSPHIGHO2_12_FULL_45_11</name>
    <dbReference type="NCBI Taxonomy" id="1797281"/>
    <lineage>
        <taxon>Bacteria</taxon>
        <taxon>Candidatus Anderseniibacteriota</taxon>
    </lineage>
</organism>
<dbReference type="EMBL" id="MHHR01000011">
    <property type="protein sequence ID" value="OGY34714.1"/>
    <property type="molecule type" value="Genomic_DNA"/>
</dbReference>
<gene>
    <name evidence="7" type="ORF">A3D99_05265</name>
</gene>
<accession>A0A1G1X412</accession>
<dbReference type="PANTHER" id="PTHR30093:SF44">
    <property type="entry name" value="TYPE II SECRETION SYSTEM CORE PROTEIN G"/>
    <property type="match status" value="1"/>
</dbReference>
<keyword evidence="2" id="KW-0488">Methylation</keyword>
<dbReference type="AlphaFoldDB" id="A0A1G1X412"/>
<evidence type="ECO:0000256" key="4">
    <source>
        <dbReference type="ARBA" id="ARBA00022989"/>
    </source>
</evidence>
<dbReference type="GO" id="GO:0016020">
    <property type="term" value="C:membrane"/>
    <property type="evidence" value="ECO:0007669"/>
    <property type="project" value="UniProtKB-SubCell"/>
</dbReference>
<dbReference type="PRINTS" id="PR00885">
    <property type="entry name" value="BCTERIALGSPH"/>
</dbReference>
<dbReference type="InterPro" id="IPR012902">
    <property type="entry name" value="N_methyl_site"/>
</dbReference>
<protein>
    <recommendedName>
        <fullName evidence="9">Type II secretion system protein GspG C-terminal domain-containing protein</fullName>
    </recommendedName>
</protein>
<evidence type="ECO:0000256" key="6">
    <source>
        <dbReference type="SAM" id="Phobius"/>
    </source>
</evidence>
<dbReference type="InterPro" id="IPR002416">
    <property type="entry name" value="T2SS_protein-GspH"/>
</dbReference>
<dbReference type="NCBIfam" id="TIGR02532">
    <property type="entry name" value="IV_pilin_GFxxxE"/>
    <property type="match status" value="1"/>
</dbReference>
<keyword evidence="4 6" id="KW-1133">Transmembrane helix</keyword>
<evidence type="ECO:0008006" key="9">
    <source>
        <dbReference type="Google" id="ProtNLM"/>
    </source>
</evidence>
<keyword evidence="5 6" id="KW-0472">Membrane</keyword>
<dbReference type="GO" id="GO:0015627">
    <property type="term" value="C:type II protein secretion system complex"/>
    <property type="evidence" value="ECO:0007669"/>
    <property type="project" value="InterPro"/>
</dbReference>